<feature type="non-terminal residue" evidence="1">
    <location>
        <position position="96"/>
    </location>
</feature>
<proteinExistence type="predicted"/>
<dbReference type="Proteomes" id="UP000271241">
    <property type="component" value="Unassembled WGS sequence"/>
</dbReference>
<dbReference type="OrthoDB" id="2158148at2759"/>
<keyword evidence="2" id="KW-1185">Reference proteome</keyword>
<evidence type="ECO:0000313" key="1">
    <source>
        <dbReference type="EMBL" id="RKP09586.1"/>
    </source>
</evidence>
<accession>A0A4P9XTU8</accession>
<name>A0A4P9XTU8_9FUNG</name>
<sequence length="96" mass="10968">MSSPPADPYLPQTATEAAEDRWHDVDRNVRRMDEQFDASFHAWLRNEANVWVSAGYLQRLAAEYPAERTARALAWLADGWSVHSTAALARVVTLRW</sequence>
<protein>
    <submittedName>
        <fullName evidence="1">Uncharacterized protein</fullName>
    </submittedName>
</protein>
<gene>
    <name evidence="1" type="ORF">THASP1DRAFT_14060</name>
</gene>
<reference evidence="2" key="1">
    <citation type="journal article" date="2018" name="Nat. Microbiol.">
        <title>Leveraging single-cell genomics to expand the fungal tree of life.</title>
        <authorList>
            <person name="Ahrendt S.R."/>
            <person name="Quandt C.A."/>
            <person name="Ciobanu D."/>
            <person name="Clum A."/>
            <person name="Salamov A."/>
            <person name="Andreopoulos B."/>
            <person name="Cheng J.F."/>
            <person name="Woyke T."/>
            <person name="Pelin A."/>
            <person name="Henrissat B."/>
            <person name="Reynolds N.K."/>
            <person name="Benny G.L."/>
            <person name="Smith M.E."/>
            <person name="James T.Y."/>
            <person name="Grigoriev I.V."/>
        </authorList>
    </citation>
    <scope>NUCLEOTIDE SEQUENCE [LARGE SCALE GENOMIC DNA]</scope>
    <source>
        <strain evidence="2">RSA 1356</strain>
    </source>
</reference>
<dbReference type="EMBL" id="KZ992502">
    <property type="protein sequence ID" value="RKP09586.1"/>
    <property type="molecule type" value="Genomic_DNA"/>
</dbReference>
<organism evidence="1 2">
    <name type="scientific">Thamnocephalis sphaerospora</name>
    <dbReference type="NCBI Taxonomy" id="78915"/>
    <lineage>
        <taxon>Eukaryota</taxon>
        <taxon>Fungi</taxon>
        <taxon>Fungi incertae sedis</taxon>
        <taxon>Zoopagomycota</taxon>
        <taxon>Zoopagomycotina</taxon>
        <taxon>Zoopagomycetes</taxon>
        <taxon>Zoopagales</taxon>
        <taxon>Sigmoideomycetaceae</taxon>
        <taxon>Thamnocephalis</taxon>
    </lineage>
</organism>
<evidence type="ECO:0000313" key="2">
    <source>
        <dbReference type="Proteomes" id="UP000271241"/>
    </source>
</evidence>
<dbReference type="STRING" id="78915.A0A4P9XTU8"/>
<dbReference type="AlphaFoldDB" id="A0A4P9XTU8"/>